<evidence type="ECO:0000313" key="2">
    <source>
        <dbReference type="EMBL" id="RRJ22647.1"/>
    </source>
</evidence>
<proteinExistence type="predicted"/>
<protein>
    <submittedName>
        <fullName evidence="2">Uncharacterized protein</fullName>
    </submittedName>
</protein>
<dbReference type="AlphaFoldDB" id="A0A3P3QN35"/>
<organism evidence="2 3">
    <name type="scientific">Rheinheimera mesophila</name>
    <dbReference type="NCBI Taxonomy" id="1547515"/>
    <lineage>
        <taxon>Bacteria</taxon>
        <taxon>Pseudomonadati</taxon>
        <taxon>Pseudomonadota</taxon>
        <taxon>Gammaproteobacteria</taxon>
        <taxon>Chromatiales</taxon>
        <taxon>Chromatiaceae</taxon>
        <taxon>Rheinheimera</taxon>
    </lineage>
</organism>
<gene>
    <name evidence="2" type="ORF">EIK76_00750</name>
</gene>
<sequence length="117" mass="12578">MKKLLVPLVVGMMALPATAATMQCMISGVVSWKNNSCFGMEFTMDYNTNPASWRISGATKAISSVIWADTTAGCASTATSCTKPIHPYQQHLGSATILYTDGTWEAVQATAWFETGF</sequence>
<feature type="chain" id="PRO_5018609475" evidence="1">
    <location>
        <begin position="20"/>
        <end position="117"/>
    </location>
</feature>
<accession>A0A3P3QN35</accession>
<dbReference type="RefSeq" id="WP_046521077.1">
    <property type="nucleotide sequence ID" value="NZ_LAVS01000090.1"/>
</dbReference>
<feature type="signal peptide" evidence="1">
    <location>
        <begin position="1"/>
        <end position="19"/>
    </location>
</feature>
<reference evidence="2 3" key="1">
    <citation type="submission" date="2018-11" db="EMBL/GenBank/DDBJ databases">
        <title>Draft genome analysis of Rheinheimera mesophila isolated from an industrial waste site.</title>
        <authorList>
            <person name="Yu Q."/>
            <person name="Qi Y."/>
            <person name="Zhang H."/>
            <person name="Lu Y."/>
            <person name="Pu J."/>
        </authorList>
    </citation>
    <scope>NUCLEOTIDE SEQUENCE [LARGE SCALE GENOMIC DNA]</scope>
    <source>
        <strain evidence="2 3">IITR13</strain>
    </source>
</reference>
<evidence type="ECO:0000256" key="1">
    <source>
        <dbReference type="SAM" id="SignalP"/>
    </source>
</evidence>
<dbReference type="Proteomes" id="UP000276260">
    <property type="component" value="Unassembled WGS sequence"/>
</dbReference>
<name>A0A3P3QN35_9GAMM</name>
<comment type="caution">
    <text evidence="2">The sequence shown here is derived from an EMBL/GenBank/DDBJ whole genome shotgun (WGS) entry which is preliminary data.</text>
</comment>
<keyword evidence="3" id="KW-1185">Reference proteome</keyword>
<dbReference type="OrthoDB" id="6291037at2"/>
<keyword evidence="1" id="KW-0732">Signal</keyword>
<dbReference type="EMBL" id="RRCF01000001">
    <property type="protein sequence ID" value="RRJ22647.1"/>
    <property type="molecule type" value="Genomic_DNA"/>
</dbReference>
<evidence type="ECO:0000313" key="3">
    <source>
        <dbReference type="Proteomes" id="UP000276260"/>
    </source>
</evidence>